<organism evidence="1 2">
    <name type="scientific">Colwellia ponticola</name>
    <dbReference type="NCBI Taxonomy" id="2304625"/>
    <lineage>
        <taxon>Bacteria</taxon>
        <taxon>Pseudomonadati</taxon>
        <taxon>Pseudomonadota</taxon>
        <taxon>Gammaproteobacteria</taxon>
        <taxon>Alteromonadales</taxon>
        <taxon>Colwelliaceae</taxon>
        <taxon>Colwellia</taxon>
    </lineage>
</organism>
<comment type="caution">
    <text evidence="1">The sequence shown here is derived from an EMBL/GenBank/DDBJ whole genome shotgun (WGS) entry which is preliminary data.</text>
</comment>
<accession>A0A8H2JKP9</accession>
<dbReference type="OrthoDB" id="5734723at2"/>
<dbReference type="EMBL" id="SZVP01000008">
    <property type="protein sequence ID" value="TMM45072.1"/>
    <property type="molecule type" value="Genomic_DNA"/>
</dbReference>
<dbReference type="AlphaFoldDB" id="A0A8H2JKP9"/>
<proteinExistence type="predicted"/>
<name>A0A8H2JKP9_9GAMM</name>
<keyword evidence="2" id="KW-1185">Reference proteome</keyword>
<evidence type="ECO:0000313" key="1">
    <source>
        <dbReference type="EMBL" id="TMM45072.1"/>
    </source>
</evidence>
<reference evidence="1 2" key="1">
    <citation type="submission" date="2019-05" db="EMBL/GenBank/DDBJ databases">
        <title>Colwellia ponticola sp. nov., isolated from seawater.</title>
        <authorList>
            <person name="Yoon J.-H."/>
        </authorList>
    </citation>
    <scope>NUCLEOTIDE SEQUENCE [LARGE SCALE GENOMIC DNA]</scope>
    <source>
        <strain evidence="1 2">OISW-25</strain>
    </source>
</reference>
<sequence>MVTKYSLSLILLFIIFIMSLTITTAYSRESIRVLPDKQHQTYSTIDSISYSEAMPIKQLFNDLEGPEIKDGDFAYTHNQVELGHRWGAFELAVFWRYDYFLTFTPDTAWLFYLNKNKKSYNTATANQAGLELKDYNIDLNANHIQSRGAAIGYTFDLLPELAVKTRLNYFHSGDMTYGSLSGNVTASADDYQGTLYLDYAYKHDSLLDREEESILGQGVGIDIDIFWQLTSELSLYMQGRDVFSYIDWHDVTYTKAKAITDRVSYDENGLIHVIPNISGTRGYRDEIQRLPSRYLFDLNYQLKDWQLAMQWFRYDKFNFPRVMLGTRERTVDWHVGYDFKTNAIEVGLEHSNVSFKVKSDQLDINKAHDFSLGLSINYVI</sequence>
<dbReference type="Proteomes" id="UP000307702">
    <property type="component" value="Unassembled WGS sequence"/>
</dbReference>
<gene>
    <name evidence="1" type="ORF">FCS21_09890</name>
</gene>
<dbReference type="RefSeq" id="WP_138622904.1">
    <property type="nucleotide sequence ID" value="NZ_SZVP01000008.1"/>
</dbReference>
<evidence type="ECO:0000313" key="2">
    <source>
        <dbReference type="Proteomes" id="UP000307702"/>
    </source>
</evidence>
<protein>
    <submittedName>
        <fullName evidence="1">Uncharacterized protein</fullName>
    </submittedName>
</protein>